<dbReference type="InterPro" id="IPR003594">
    <property type="entry name" value="HATPase_dom"/>
</dbReference>
<dbReference type="Gene3D" id="1.10.287.130">
    <property type="match status" value="1"/>
</dbReference>
<evidence type="ECO:0000259" key="14">
    <source>
        <dbReference type="PROSITE" id="PS50113"/>
    </source>
</evidence>
<dbReference type="Pfam" id="PF02743">
    <property type="entry name" value="dCache_1"/>
    <property type="match status" value="1"/>
</dbReference>
<dbReference type="Gene3D" id="2.10.70.100">
    <property type="match status" value="1"/>
</dbReference>
<evidence type="ECO:0000259" key="15">
    <source>
        <dbReference type="PROSITE" id="PS50885"/>
    </source>
</evidence>
<evidence type="ECO:0000313" key="16">
    <source>
        <dbReference type="EMBL" id="MFC5500253.1"/>
    </source>
</evidence>
<dbReference type="PANTHER" id="PTHR43304">
    <property type="entry name" value="PHYTOCHROME-LIKE PROTEIN CPH1"/>
    <property type="match status" value="1"/>
</dbReference>
<dbReference type="SMART" id="SM00086">
    <property type="entry name" value="PAC"/>
    <property type="match status" value="4"/>
</dbReference>
<dbReference type="NCBIfam" id="TIGR00229">
    <property type="entry name" value="sensory_box"/>
    <property type="match status" value="3"/>
</dbReference>
<dbReference type="PRINTS" id="PR00344">
    <property type="entry name" value="BCTRLSENSOR"/>
</dbReference>
<reference evidence="17" key="1">
    <citation type="journal article" date="2019" name="Int. J. Syst. Evol. Microbiol.">
        <title>The Global Catalogue of Microorganisms (GCM) 10K type strain sequencing project: providing services to taxonomists for standard genome sequencing and annotation.</title>
        <authorList>
            <consortium name="The Broad Institute Genomics Platform"/>
            <consortium name="The Broad Institute Genome Sequencing Center for Infectious Disease"/>
            <person name="Wu L."/>
            <person name="Ma J."/>
        </authorList>
    </citation>
    <scope>NUCLEOTIDE SEQUENCE [LARGE SCALE GENOMIC DNA]</scope>
    <source>
        <strain evidence="17">CCUG 57401</strain>
    </source>
</reference>
<feature type="domain" description="PAS" evidence="13">
    <location>
        <begin position="951"/>
        <end position="1022"/>
    </location>
</feature>
<evidence type="ECO:0000256" key="11">
    <source>
        <dbReference type="SAM" id="Coils"/>
    </source>
</evidence>
<dbReference type="CDD" id="cd00130">
    <property type="entry name" value="PAS"/>
    <property type="match status" value="3"/>
</dbReference>
<dbReference type="InterPro" id="IPR004358">
    <property type="entry name" value="Sig_transdc_His_kin-like_C"/>
</dbReference>
<evidence type="ECO:0000256" key="5">
    <source>
        <dbReference type="ARBA" id="ARBA00022553"/>
    </source>
</evidence>
<dbReference type="Gene3D" id="3.30.450.40">
    <property type="match status" value="1"/>
</dbReference>
<dbReference type="Gene3D" id="3.30.450.20">
    <property type="entry name" value="PAS domain"/>
    <property type="match status" value="5"/>
</dbReference>
<dbReference type="InterPro" id="IPR033479">
    <property type="entry name" value="dCache_1"/>
</dbReference>
<dbReference type="SUPFAM" id="SSF55781">
    <property type="entry name" value="GAF domain-like"/>
    <property type="match status" value="1"/>
</dbReference>
<dbReference type="InterPro" id="IPR000014">
    <property type="entry name" value="PAS"/>
</dbReference>
<dbReference type="SMART" id="SM00304">
    <property type="entry name" value="HAMP"/>
    <property type="match status" value="1"/>
</dbReference>
<dbReference type="Proteomes" id="UP001596037">
    <property type="component" value="Unassembled WGS sequence"/>
</dbReference>
<dbReference type="CDD" id="cd00082">
    <property type="entry name" value="HisKA"/>
    <property type="match status" value="1"/>
</dbReference>
<dbReference type="SUPFAM" id="SSF158472">
    <property type="entry name" value="HAMP domain-like"/>
    <property type="match status" value="1"/>
</dbReference>
<keyword evidence="5" id="KW-0597">Phosphoprotein</keyword>
<keyword evidence="9" id="KW-1133">Transmembrane helix</keyword>
<keyword evidence="17" id="KW-1185">Reference proteome</keyword>
<dbReference type="Pfam" id="PF13185">
    <property type="entry name" value="GAF_2"/>
    <property type="match status" value="1"/>
</dbReference>
<dbReference type="SUPFAM" id="SSF47384">
    <property type="entry name" value="Homodimeric domain of signal transducing histidine kinase"/>
    <property type="match status" value="1"/>
</dbReference>
<comment type="caution">
    <text evidence="16">The sequence shown here is derived from an EMBL/GenBank/DDBJ whole genome shotgun (WGS) entry which is preliminary data.</text>
</comment>
<evidence type="ECO:0000313" key="17">
    <source>
        <dbReference type="Proteomes" id="UP001596037"/>
    </source>
</evidence>
<dbReference type="Pfam" id="PF00672">
    <property type="entry name" value="HAMP"/>
    <property type="match status" value="1"/>
</dbReference>
<dbReference type="InterPro" id="IPR052162">
    <property type="entry name" value="Sensor_kinase/Photoreceptor"/>
</dbReference>
<evidence type="ECO:0000256" key="7">
    <source>
        <dbReference type="ARBA" id="ARBA00022692"/>
    </source>
</evidence>
<gene>
    <name evidence="16" type="ORF">ACFPOE_22105</name>
</gene>
<comment type="subcellular location">
    <subcellularLocation>
        <location evidence="2">Cell membrane</location>
        <topology evidence="2">Multi-pass membrane protein</topology>
    </subcellularLocation>
</comment>
<feature type="domain" description="PAC" evidence="14">
    <location>
        <begin position="1025"/>
        <end position="1077"/>
    </location>
</feature>
<dbReference type="InterPro" id="IPR029016">
    <property type="entry name" value="GAF-like_dom_sf"/>
</dbReference>
<proteinExistence type="predicted"/>
<dbReference type="InterPro" id="IPR005467">
    <property type="entry name" value="His_kinase_dom"/>
</dbReference>
<evidence type="ECO:0000259" key="12">
    <source>
        <dbReference type="PROSITE" id="PS50109"/>
    </source>
</evidence>
<dbReference type="SMART" id="SM00091">
    <property type="entry name" value="PAS"/>
    <property type="match status" value="4"/>
</dbReference>
<keyword evidence="10" id="KW-0472">Membrane</keyword>
<keyword evidence="11" id="KW-0175">Coiled coil</keyword>
<evidence type="ECO:0000256" key="3">
    <source>
        <dbReference type="ARBA" id="ARBA00012438"/>
    </source>
</evidence>
<dbReference type="InterPro" id="IPR001610">
    <property type="entry name" value="PAC"/>
</dbReference>
<feature type="domain" description="HAMP" evidence="15">
    <location>
        <begin position="295"/>
        <end position="350"/>
    </location>
</feature>
<evidence type="ECO:0000256" key="1">
    <source>
        <dbReference type="ARBA" id="ARBA00000085"/>
    </source>
</evidence>
<keyword evidence="8" id="KW-0418">Kinase</keyword>
<keyword evidence="7" id="KW-0812">Transmembrane</keyword>
<accession>A0ABW0NJW9</accession>
<name>A0ABW0NJW9_9BURK</name>
<dbReference type="Gene3D" id="6.10.340.10">
    <property type="match status" value="1"/>
</dbReference>
<dbReference type="SUPFAM" id="SSF55874">
    <property type="entry name" value="ATPase domain of HSP90 chaperone/DNA topoisomerase II/histidine kinase"/>
    <property type="match status" value="1"/>
</dbReference>
<evidence type="ECO:0000256" key="10">
    <source>
        <dbReference type="ARBA" id="ARBA00023136"/>
    </source>
</evidence>
<dbReference type="CDD" id="cd18774">
    <property type="entry name" value="PDC2_HK_sensor"/>
    <property type="match status" value="1"/>
</dbReference>
<dbReference type="EMBL" id="JBHSMF010000015">
    <property type="protein sequence ID" value="MFC5500253.1"/>
    <property type="molecule type" value="Genomic_DNA"/>
</dbReference>
<protein>
    <recommendedName>
        <fullName evidence="3">histidine kinase</fullName>
        <ecNumber evidence="3">2.7.13.3</ecNumber>
    </recommendedName>
</protein>
<keyword evidence="4" id="KW-1003">Cell membrane</keyword>
<dbReference type="PROSITE" id="PS50109">
    <property type="entry name" value="HIS_KIN"/>
    <property type="match status" value="1"/>
</dbReference>
<dbReference type="RefSeq" id="WP_376852505.1">
    <property type="nucleotide sequence ID" value="NZ_JBHSMF010000015.1"/>
</dbReference>
<dbReference type="PROSITE" id="PS50112">
    <property type="entry name" value="PAS"/>
    <property type="match status" value="4"/>
</dbReference>
<dbReference type="InterPro" id="IPR003018">
    <property type="entry name" value="GAF"/>
</dbReference>
<dbReference type="InterPro" id="IPR000700">
    <property type="entry name" value="PAS-assoc_C"/>
</dbReference>
<evidence type="ECO:0000259" key="13">
    <source>
        <dbReference type="PROSITE" id="PS50112"/>
    </source>
</evidence>
<dbReference type="CDD" id="cd12914">
    <property type="entry name" value="PDC1_DGC_like"/>
    <property type="match status" value="1"/>
</dbReference>
<dbReference type="SMART" id="SM00388">
    <property type="entry name" value="HisKA"/>
    <property type="match status" value="1"/>
</dbReference>
<dbReference type="InterPro" id="IPR003660">
    <property type="entry name" value="HAMP_dom"/>
</dbReference>
<evidence type="ECO:0000256" key="6">
    <source>
        <dbReference type="ARBA" id="ARBA00022679"/>
    </source>
</evidence>
<dbReference type="CDD" id="cd06225">
    <property type="entry name" value="HAMP"/>
    <property type="match status" value="1"/>
</dbReference>
<dbReference type="InterPro" id="IPR003661">
    <property type="entry name" value="HisK_dim/P_dom"/>
</dbReference>
<evidence type="ECO:0000256" key="9">
    <source>
        <dbReference type="ARBA" id="ARBA00022989"/>
    </source>
</evidence>
<feature type="domain" description="PAS" evidence="13">
    <location>
        <begin position="625"/>
        <end position="678"/>
    </location>
</feature>
<dbReference type="Gene3D" id="3.30.565.10">
    <property type="entry name" value="Histidine kinase-like ATPase, C-terminal domain"/>
    <property type="match status" value="1"/>
</dbReference>
<feature type="domain" description="PAC" evidence="14">
    <location>
        <begin position="576"/>
        <end position="628"/>
    </location>
</feature>
<dbReference type="InterPro" id="IPR036890">
    <property type="entry name" value="HATPase_C_sf"/>
</dbReference>
<evidence type="ECO:0000256" key="2">
    <source>
        <dbReference type="ARBA" id="ARBA00004651"/>
    </source>
</evidence>
<dbReference type="SMART" id="SM00387">
    <property type="entry name" value="HATPase_c"/>
    <property type="match status" value="1"/>
</dbReference>
<dbReference type="Pfam" id="PF08447">
    <property type="entry name" value="PAS_3"/>
    <property type="match status" value="2"/>
</dbReference>
<dbReference type="InterPro" id="IPR036097">
    <property type="entry name" value="HisK_dim/P_sf"/>
</dbReference>
<evidence type="ECO:0000256" key="8">
    <source>
        <dbReference type="ARBA" id="ARBA00022777"/>
    </source>
</evidence>
<keyword evidence="6" id="KW-0808">Transferase</keyword>
<feature type="domain" description="PAS" evidence="13">
    <location>
        <begin position="526"/>
        <end position="573"/>
    </location>
</feature>
<dbReference type="Pfam" id="PF13426">
    <property type="entry name" value="PAS_9"/>
    <property type="match status" value="1"/>
</dbReference>
<feature type="domain" description="PAS" evidence="13">
    <location>
        <begin position="362"/>
        <end position="438"/>
    </location>
</feature>
<dbReference type="InterPro" id="IPR013655">
    <property type="entry name" value="PAS_fold_3"/>
</dbReference>
<feature type="domain" description="Histidine kinase" evidence="12">
    <location>
        <begin position="1088"/>
        <end position="1300"/>
    </location>
</feature>
<dbReference type="Pfam" id="PF02518">
    <property type="entry name" value="HATPase_c"/>
    <property type="match status" value="1"/>
</dbReference>
<feature type="domain" description="PAC" evidence="14">
    <location>
        <begin position="698"/>
        <end position="752"/>
    </location>
</feature>
<organism evidence="16 17">
    <name type="scientific">Caenimonas terrae</name>
    <dbReference type="NCBI Taxonomy" id="696074"/>
    <lineage>
        <taxon>Bacteria</taxon>
        <taxon>Pseudomonadati</taxon>
        <taxon>Pseudomonadota</taxon>
        <taxon>Betaproteobacteria</taxon>
        <taxon>Burkholderiales</taxon>
        <taxon>Comamonadaceae</taxon>
        <taxon>Caenimonas</taxon>
    </lineage>
</organism>
<dbReference type="EC" id="2.7.13.3" evidence="3"/>
<sequence>MVAAILPLFALSSWLALRENRSATELAQSQLRFAASLVAANQDRYVEAAQQLLGAIASIPDLPTESAAACQREFEGLRGRFPAYSDIGMLALDGSLLCHAGGDADGAGDKGTNAAGRDYFRQAVAQRRFVMGEVVAAGKSGTHLIPFAAPVISGGKVTAVVFATLSLEQTAAALATLQLPDGARVMVSDRHGRLLMEYPPQPGQTVPRQLAGAELLEAVGATKGGAGERMDSKGSARLYAYSPGMQPGGEGFVALVSIDKARIASGMVDALRHELLVLALTLMLGISGAWWIGGRVIVRPAEQIVGAVQRLQGGALDARIPMRDRLERGEFARIAGAFNLMAESLQMRQQDRDAELVRSRSAYAVLDLVLNSMQDALVAVNAAGQFLMFNKAAARLFPLQGPPVLLQQWPQLYGLYQPDGSTHFLPDELPTARALRGETGRHLQMLVRNAQVPTGRLLQCSYQPVRGEGGISGGLVVFTDVTALQRLQEEQALQFRQLRDTQLKLIEAQRVGKIGNWDTDLVTGRLWWSEEVYRLFGVPSGGFAGTLHDFMDRIHPEDRARHAAAREAAITRGRPMNMEYRIIRPDGQIAWMHDIAEMRRGGDGRPVWYGGVVQDITARKQAEADLVLLRKAVARLNDIVLITEAGPRQRIVFVNEAFERLTGFSAQEAIGNNAHMLHGPKTDRGALERIEAAVAAWQPVREELINYTRDGRELWLEVDLVPLADENGKHTHWIAVERDITARKEAQRALLASERELQDFTRMLQRSADAAREITSRKSLEETLQAVADQSRHVIGAHQAAISLTSGHGWDRLVTATSMSERYAQFGGAAPLPDGSGLYVLASESGRPLRLTRVEMREHPRWREAGGKDRPPLRGLLAVPLVDRNGGTIGLLLLSDKDEGDFSERDEYVALEMSQLASIAIENARLLQQVLDFNAGLEARIAERTAELAQQERLYRTLAEQAPEVVWNTDASGARLTFLNRAWYELVGGAADDWLGRSGLEAVHPDDRDEVAAHWRDAMDRLAPISGVRRLRARDGSYHTMSYRGSPVFDDQGQVAFWVGIDTDITELKAIERALRGSNQELEAFSYSVSHDLRAPLGAIGGFSRALQHRLESLDDERAHHFLARIQAGVERMEQLIESLLALAKVVRAPLRYGEVDLGALARETIEGLREAHPGREVRVTIHEDLLALGDVRLLRIAMENLLGNAWKFTSQREGAAIEVGRLPDSRVFFVRDNGVGFDMAYVDKLFGAFQRLHTEAEFPGTGIGLATVRRIVTRHQGRVWGESQVGHGTTFYFVLSELPPPAWLAGEAGRPA</sequence>
<dbReference type="SUPFAM" id="SSF55785">
    <property type="entry name" value="PYP-like sensor domain (PAS domain)"/>
    <property type="match status" value="4"/>
</dbReference>
<evidence type="ECO:0000256" key="4">
    <source>
        <dbReference type="ARBA" id="ARBA00022475"/>
    </source>
</evidence>
<dbReference type="Pfam" id="PF00512">
    <property type="entry name" value="HisKA"/>
    <property type="match status" value="1"/>
</dbReference>
<dbReference type="PANTHER" id="PTHR43304:SF1">
    <property type="entry name" value="PAC DOMAIN-CONTAINING PROTEIN"/>
    <property type="match status" value="1"/>
</dbReference>
<dbReference type="SMART" id="SM00065">
    <property type="entry name" value="GAF"/>
    <property type="match status" value="1"/>
</dbReference>
<comment type="catalytic activity">
    <reaction evidence="1">
        <text>ATP + protein L-histidine = ADP + protein N-phospho-L-histidine.</text>
        <dbReference type="EC" id="2.7.13.3"/>
    </reaction>
</comment>
<dbReference type="InterPro" id="IPR035965">
    <property type="entry name" value="PAS-like_dom_sf"/>
</dbReference>
<dbReference type="PROSITE" id="PS50113">
    <property type="entry name" value="PAC"/>
    <property type="match status" value="3"/>
</dbReference>
<dbReference type="PROSITE" id="PS50885">
    <property type="entry name" value="HAMP"/>
    <property type="match status" value="1"/>
</dbReference>
<feature type="coiled-coil region" evidence="11">
    <location>
        <begin position="934"/>
        <end position="961"/>
    </location>
</feature>